<dbReference type="InterPro" id="IPR040398">
    <property type="entry name" value="Not1"/>
</dbReference>
<feature type="non-terminal residue" evidence="2">
    <location>
        <position position="1"/>
    </location>
</feature>
<dbReference type="AlphaFoldDB" id="A0A8S3EKH7"/>
<comment type="caution">
    <text evidence="2">The sequence shown here is derived from an EMBL/GenBank/DDBJ whole genome shotgun (WGS) entry which is preliminary data.</text>
</comment>
<name>A0A8S3EKH7_9BILA</name>
<feature type="domain" description="CCR4-NOT transcription complex subunit 1 CAF1-binding" evidence="1">
    <location>
        <begin position="131"/>
        <end position="256"/>
    </location>
</feature>
<dbReference type="Proteomes" id="UP000676336">
    <property type="component" value="Unassembled WGS sequence"/>
</dbReference>
<feature type="non-terminal residue" evidence="2">
    <location>
        <position position="257"/>
    </location>
</feature>
<dbReference type="EMBL" id="CAJOBI010228152">
    <property type="protein sequence ID" value="CAF5058189.1"/>
    <property type="molecule type" value="Genomic_DNA"/>
</dbReference>
<dbReference type="Pfam" id="PF16415">
    <property type="entry name" value="CNOT1_CAF1_bind"/>
    <property type="match status" value="1"/>
</dbReference>
<dbReference type="GO" id="GO:0060090">
    <property type="term" value="F:molecular adaptor activity"/>
    <property type="evidence" value="ECO:0007669"/>
    <property type="project" value="TreeGrafter"/>
</dbReference>
<evidence type="ECO:0000313" key="2">
    <source>
        <dbReference type="EMBL" id="CAF5058189.1"/>
    </source>
</evidence>
<dbReference type="PANTHER" id="PTHR13162">
    <property type="entry name" value="CCR4-NOT TRANSCRIPTION COMPLEX"/>
    <property type="match status" value="1"/>
</dbReference>
<dbReference type="PANTHER" id="PTHR13162:SF8">
    <property type="entry name" value="CCR4-NOT TRANSCRIPTION COMPLEX SUBUNIT 1"/>
    <property type="match status" value="1"/>
</dbReference>
<proteinExistence type="predicted"/>
<dbReference type="GO" id="GO:0000932">
    <property type="term" value="C:P-body"/>
    <property type="evidence" value="ECO:0007669"/>
    <property type="project" value="TreeGrafter"/>
</dbReference>
<evidence type="ECO:0000313" key="3">
    <source>
        <dbReference type="Proteomes" id="UP000676336"/>
    </source>
</evidence>
<accession>A0A8S3EKH7</accession>
<dbReference type="GO" id="GO:0017148">
    <property type="term" value="P:negative regulation of translation"/>
    <property type="evidence" value="ECO:0007669"/>
    <property type="project" value="InterPro"/>
</dbReference>
<dbReference type="GO" id="GO:0030015">
    <property type="term" value="C:CCR4-NOT core complex"/>
    <property type="evidence" value="ECO:0007669"/>
    <property type="project" value="InterPro"/>
</dbReference>
<protein>
    <recommendedName>
        <fullName evidence="1">CCR4-NOT transcription complex subunit 1 CAF1-binding domain-containing protein</fullName>
    </recommendedName>
</protein>
<sequence>IREQPTFLQGLRSLINYSEIPLNIREYLEYGTKAPIQQQQFDPIRTLTPTSGLSAPATVSPQPQLPHSTMNSSNMFPRMNSGPPIANPQQYVPGNIGVGRENPAQKGPSLTQNANIRTLMSDPSYLLVRVKPPPEQINDKISFTFNNLSFANLSQKAEELKEVLGNDEQLWKWVAQYLVIKRASIEPNFHSLYAGFINTINFNILYDTVLTETHRNIKILLVSDKQMNNIPDRALLKNLGHWLGIITIAKNKPILAT</sequence>
<dbReference type="SUPFAM" id="SSF48371">
    <property type="entry name" value="ARM repeat"/>
    <property type="match status" value="1"/>
</dbReference>
<organism evidence="2 3">
    <name type="scientific">Rotaria magnacalcarata</name>
    <dbReference type="NCBI Taxonomy" id="392030"/>
    <lineage>
        <taxon>Eukaryota</taxon>
        <taxon>Metazoa</taxon>
        <taxon>Spiralia</taxon>
        <taxon>Gnathifera</taxon>
        <taxon>Rotifera</taxon>
        <taxon>Eurotatoria</taxon>
        <taxon>Bdelloidea</taxon>
        <taxon>Philodinida</taxon>
        <taxon>Philodinidae</taxon>
        <taxon>Rotaria</taxon>
    </lineage>
</organism>
<dbReference type="InterPro" id="IPR016024">
    <property type="entry name" value="ARM-type_fold"/>
</dbReference>
<evidence type="ECO:0000259" key="1">
    <source>
        <dbReference type="Pfam" id="PF16415"/>
    </source>
</evidence>
<dbReference type="Gene3D" id="1.25.40.180">
    <property type="match status" value="1"/>
</dbReference>
<gene>
    <name evidence="2" type="ORF">SMN809_LOCUS59597</name>
</gene>
<reference evidence="2" key="1">
    <citation type="submission" date="2021-02" db="EMBL/GenBank/DDBJ databases">
        <authorList>
            <person name="Nowell W R."/>
        </authorList>
    </citation>
    <scope>NUCLEOTIDE SEQUENCE</scope>
</reference>
<dbReference type="GO" id="GO:0000288">
    <property type="term" value="P:nuclear-transcribed mRNA catabolic process, deadenylation-dependent decay"/>
    <property type="evidence" value="ECO:0007669"/>
    <property type="project" value="TreeGrafter"/>
</dbReference>
<dbReference type="InterPro" id="IPR032191">
    <property type="entry name" value="CNOT1_CAF1_bind"/>
</dbReference>